<reference evidence="2 3" key="1">
    <citation type="submission" date="2012-05" db="EMBL/GenBank/DDBJ databases">
        <authorList>
            <person name="Weinstock G."/>
            <person name="Sodergren E."/>
            <person name="Lobos E.A."/>
            <person name="Fulton L."/>
            <person name="Fulton R."/>
            <person name="Courtney L."/>
            <person name="Fronick C."/>
            <person name="O'Laughlin M."/>
            <person name="Godfrey J."/>
            <person name="Wilson R.M."/>
            <person name="Miner T."/>
            <person name="Farmer C."/>
            <person name="Delehaunty K."/>
            <person name="Cordes M."/>
            <person name="Minx P."/>
            <person name="Tomlinson C."/>
            <person name="Chen J."/>
            <person name="Wollam A."/>
            <person name="Pepin K.H."/>
            <person name="Bhonagiri V."/>
            <person name="Zhang X."/>
            <person name="Suruliraj S."/>
            <person name="Warren W."/>
            <person name="Mitreva M."/>
            <person name="Mardis E.R."/>
            <person name="Wilson R.K."/>
        </authorList>
    </citation>
    <scope>NUCLEOTIDE SEQUENCE [LARGE SCALE GENOMIC DNA]</scope>
    <source>
        <strain evidence="2 3">F0037</strain>
    </source>
</reference>
<comment type="caution">
    <text evidence="2">The sequence shown here is derived from an EMBL/GenBank/DDBJ whole genome shotgun (WGS) entry which is preliminary data.</text>
</comment>
<sequence length="143" mass="16094">MKRLLPLLLLTLFVGSSLAFSSPQEEKTYRLILEVDGMTETKGDLLIAIYNKEESYPKQAFKYETAPVDSLIKRVTLILPEGQYVISLFHDANGNKKLDQGEYGIPLEKYGFSNNARGQMGLPAFKDAAFLLKSDSKQYITVH</sequence>
<feature type="signal peptide" evidence="1">
    <location>
        <begin position="1"/>
        <end position="19"/>
    </location>
</feature>
<dbReference type="HOGENOM" id="CLU_125018_2_0_10"/>
<dbReference type="InterPro" id="IPR018247">
    <property type="entry name" value="EF_Hand_1_Ca_BS"/>
</dbReference>
<dbReference type="Pfam" id="PF09912">
    <property type="entry name" value="DUF2141"/>
    <property type="match status" value="1"/>
</dbReference>
<accession>L1NBW4</accession>
<dbReference type="EMBL" id="AMEQ01000035">
    <property type="protein sequence ID" value="EKY00838.1"/>
    <property type="molecule type" value="Genomic_DNA"/>
</dbReference>
<dbReference type="AlphaFoldDB" id="L1NBW4"/>
<gene>
    <name evidence="2" type="ORF">HMPREF9134_01185</name>
</gene>
<organism evidence="2 3">
    <name type="scientific">Porphyromonas catoniae F0037</name>
    <dbReference type="NCBI Taxonomy" id="1127696"/>
    <lineage>
        <taxon>Bacteria</taxon>
        <taxon>Pseudomonadati</taxon>
        <taxon>Bacteroidota</taxon>
        <taxon>Bacteroidia</taxon>
        <taxon>Bacteroidales</taxon>
        <taxon>Porphyromonadaceae</taxon>
        <taxon>Porphyromonas</taxon>
    </lineage>
</organism>
<feature type="chain" id="PRO_5003954245" description="DUF2141 domain-containing protein" evidence="1">
    <location>
        <begin position="20"/>
        <end position="143"/>
    </location>
</feature>
<dbReference type="InterPro" id="IPR018673">
    <property type="entry name" value="DUF2141"/>
</dbReference>
<evidence type="ECO:0000256" key="1">
    <source>
        <dbReference type="SAM" id="SignalP"/>
    </source>
</evidence>
<evidence type="ECO:0000313" key="3">
    <source>
        <dbReference type="Proteomes" id="UP000010408"/>
    </source>
</evidence>
<keyword evidence="1" id="KW-0732">Signal</keyword>
<dbReference type="RefSeq" id="WP_005467237.1">
    <property type="nucleotide sequence ID" value="NZ_KB291031.1"/>
</dbReference>
<protein>
    <recommendedName>
        <fullName evidence="4">DUF2141 domain-containing protein</fullName>
    </recommendedName>
</protein>
<evidence type="ECO:0000313" key="2">
    <source>
        <dbReference type="EMBL" id="EKY00838.1"/>
    </source>
</evidence>
<dbReference type="PATRIC" id="fig|1127696.3.peg.1063"/>
<dbReference type="eggNOG" id="COG4704">
    <property type="taxonomic scope" value="Bacteria"/>
</dbReference>
<evidence type="ECO:0008006" key="4">
    <source>
        <dbReference type="Google" id="ProtNLM"/>
    </source>
</evidence>
<dbReference type="PROSITE" id="PS00018">
    <property type="entry name" value="EF_HAND_1"/>
    <property type="match status" value="1"/>
</dbReference>
<proteinExistence type="predicted"/>
<dbReference type="Proteomes" id="UP000010408">
    <property type="component" value="Unassembled WGS sequence"/>
</dbReference>
<name>L1NBW4_9PORP</name>